<dbReference type="PROSITE" id="PS50863">
    <property type="entry name" value="B3"/>
    <property type="match status" value="1"/>
</dbReference>
<keyword evidence="9" id="KW-1185">Reference proteome</keyword>
<reference evidence="8" key="1">
    <citation type="submission" date="2023-03" db="EMBL/GenBank/DDBJ databases">
        <authorList>
            <person name="Julca I."/>
        </authorList>
    </citation>
    <scope>NUCLEOTIDE SEQUENCE</scope>
</reference>
<protein>
    <submittedName>
        <fullName evidence="8">OLC1v1016365C1</fullName>
    </submittedName>
</protein>
<evidence type="ECO:0000256" key="2">
    <source>
        <dbReference type="ARBA" id="ARBA00022737"/>
    </source>
</evidence>
<dbReference type="SMART" id="SM01019">
    <property type="entry name" value="B3"/>
    <property type="match status" value="2"/>
</dbReference>
<comment type="subcellular location">
    <subcellularLocation>
        <location evidence="1">Nucleus</location>
    </subcellularLocation>
</comment>
<dbReference type="InterPro" id="IPR015300">
    <property type="entry name" value="DNA-bd_pseudobarrel_sf"/>
</dbReference>
<name>A0AAV1E5B3_OLDCO</name>
<dbReference type="Proteomes" id="UP001161247">
    <property type="component" value="Chromosome 8"/>
</dbReference>
<organism evidence="8 9">
    <name type="scientific">Oldenlandia corymbosa var. corymbosa</name>
    <dbReference type="NCBI Taxonomy" id="529605"/>
    <lineage>
        <taxon>Eukaryota</taxon>
        <taxon>Viridiplantae</taxon>
        <taxon>Streptophyta</taxon>
        <taxon>Embryophyta</taxon>
        <taxon>Tracheophyta</taxon>
        <taxon>Spermatophyta</taxon>
        <taxon>Magnoliopsida</taxon>
        <taxon>eudicotyledons</taxon>
        <taxon>Gunneridae</taxon>
        <taxon>Pentapetalae</taxon>
        <taxon>asterids</taxon>
        <taxon>lamiids</taxon>
        <taxon>Gentianales</taxon>
        <taxon>Rubiaceae</taxon>
        <taxon>Rubioideae</taxon>
        <taxon>Spermacoceae</taxon>
        <taxon>Hedyotis-Oldenlandia complex</taxon>
        <taxon>Oldenlandia</taxon>
    </lineage>
</organism>
<dbReference type="EMBL" id="OX459125">
    <property type="protein sequence ID" value="CAI9115461.1"/>
    <property type="molecule type" value="Genomic_DNA"/>
</dbReference>
<evidence type="ECO:0000313" key="8">
    <source>
        <dbReference type="EMBL" id="CAI9115461.1"/>
    </source>
</evidence>
<keyword evidence="4" id="KW-0238">DNA-binding</keyword>
<dbReference type="AlphaFoldDB" id="A0AAV1E5B3"/>
<dbReference type="Gene3D" id="2.40.330.10">
    <property type="entry name" value="DNA-binding pseudobarrel domain"/>
    <property type="match status" value="2"/>
</dbReference>
<evidence type="ECO:0000256" key="6">
    <source>
        <dbReference type="ARBA" id="ARBA00023242"/>
    </source>
</evidence>
<evidence type="ECO:0000256" key="1">
    <source>
        <dbReference type="ARBA" id="ARBA00004123"/>
    </source>
</evidence>
<keyword evidence="6" id="KW-0539">Nucleus</keyword>
<dbReference type="Pfam" id="PF02362">
    <property type="entry name" value="B3"/>
    <property type="match status" value="1"/>
</dbReference>
<accession>A0AAV1E5B3</accession>
<feature type="domain" description="TF-B3" evidence="7">
    <location>
        <begin position="1"/>
        <end position="95"/>
    </location>
</feature>
<keyword evidence="3" id="KW-0805">Transcription regulation</keyword>
<dbReference type="PANTHER" id="PTHR31674">
    <property type="entry name" value="B3 DOMAIN-CONTAINING PROTEIN REM-LIKE 3-RELATED"/>
    <property type="match status" value="1"/>
</dbReference>
<dbReference type="PANTHER" id="PTHR31674:SF62">
    <property type="entry name" value="B3 DOMAIN-CONTAINING PROTEIN REM14-RELATED"/>
    <property type="match status" value="1"/>
</dbReference>
<dbReference type="InterPro" id="IPR039218">
    <property type="entry name" value="REM_fam"/>
</dbReference>
<dbReference type="GO" id="GO:0003677">
    <property type="term" value="F:DNA binding"/>
    <property type="evidence" value="ECO:0007669"/>
    <property type="project" value="UniProtKB-KW"/>
</dbReference>
<evidence type="ECO:0000256" key="5">
    <source>
        <dbReference type="ARBA" id="ARBA00023163"/>
    </source>
</evidence>
<evidence type="ECO:0000313" key="9">
    <source>
        <dbReference type="Proteomes" id="UP001161247"/>
    </source>
</evidence>
<evidence type="ECO:0000259" key="7">
    <source>
        <dbReference type="PROSITE" id="PS50863"/>
    </source>
</evidence>
<dbReference type="SUPFAM" id="SSF101936">
    <property type="entry name" value="DNA-binding pseudobarrel domain"/>
    <property type="match status" value="2"/>
</dbReference>
<keyword evidence="5" id="KW-0804">Transcription</keyword>
<keyword evidence="2" id="KW-0677">Repeat</keyword>
<dbReference type="GO" id="GO:0005634">
    <property type="term" value="C:nucleus"/>
    <property type="evidence" value="ECO:0007669"/>
    <property type="project" value="UniProtKB-SubCell"/>
</dbReference>
<gene>
    <name evidence="8" type="ORF">OLC1_LOCUS21994</name>
</gene>
<sequence>MFPFIMLATESVKDDMEIVNHYLLRLQRVIPDKIMLRAGNSSWIIDVSHCEGHLVLFSGDGWEAFVQESKLAPGDVILFKSKTAQEIEVSVFDQYSRFLKFPGNKDQSRAVEFCLKLANGYELITELPGNIHLRDIYGTMCKVLLKTWKGEFQAKMKIGNRGTSFFIGSGWEKVCQEHQIDVTSLIVVRQTERFKYDIVACKMLECSGHIVWVERFIGEYPTDAVPIRMYPDIKKRPGFFARENMRRNGIQFELLIQKHHDRNYMTVPSSFINLFDLRKKKYVILCTKKGRFEMQIKNFPNIRLVQTKHVVLRNGWWNFYKKNRLKEGCVCVFKLNGLDHQNTSLKCVMDVVIHRP</sequence>
<evidence type="ECO:0000256" key="4">
    <source>
        <dbReference type="ARBA" id="ARBA00023125"/>
    </source>
</evidence>
<proteinExistence type="predicted"/>
<dbReference type="InterPro" id="IPR003340">
    <property type="entry name" value="B3_DNA-bd"/>
</dbReference>
<evidence type="ECO:0000256" key="3">
    <source>
        <dbReference type="ARBA" id="ARBA00023015"/>
    </source>
</evidence>